<evidence type="ECO:0000313" key="4">
    <source>
        <dbReference type="Proteomes" id="UP000077315"/>
    </source>
</evidence>
<proteinExistence type="predicted"/>
<gene>
    <name evidence="3" type="ORF">PHYBLDRAFT_62285</name>
</gene>
<keyword evidence="1" id="KW-0812">Transmembrane</keyword>
<dbReference type="InParanoid" id="A0A167Q2E5"/>
<protein>
    <recommendedName>
        <fullName evidence="5">Extracellular membrane protein CFEM domain-containing protein</fullName>
    </recommendedName>
</protein>
<dbReference type="VEuPathDB" id="FungiDB:PHYBLDRAFT_62285"/>
<organism evidence="3 4">
    <name type="scientific">Phycomyces blakesleeanus (strain ATCC 8743b / DSM 1359 / FGSC 10004 / NBRC 33097 / NRRL 1555)</name>
    <dbReference type="NCBI Taxonomy" id="763407"/>
    <lineage>
        <taxon>Eukaryota</taxon>
        <taxon>Fungi</taxon>
        <taxon>Fungi incertae sedis</taxon>
        <taxon>Mucoromycota</taxon>
        <taxon>Mucoromycotina</taxon>
        <taxon>Mucoromycetes</taxon>
        <taxon>Mucorales</taxon>
        <taxon>Phycomycetaceae</taxon>
        <taxon>Phycomyces</taxon>
    </lineage>
</organism>
<dbReference type="EMBL" id="KV440973">
    <property type="protein sequence ID" value="OAD78946.1"/>
    <property type="molecule type" value="Genomic_DNA"/>
</dbReference>
<keyword evidence="1" id="KW-1133">Transmembrane helix</keyword>
<keyword evidence="1" id="KW-0472">Membrane</keyword>
<evidence type="ECO:0008006" key="5">
    <source>
        <dbReference type="Google" id="ProtNLM"/>
    </source>
</evidence>
<dbReference type="Proteomes" id="UP000077315">
    <property type="component" value="Unassembled WGS sequence"/>
</dbReference>
<feature type="signal peptide" evidence="2">
    <location>
        <begin position="1"/>
        <end position="27"/>
    </location>
</feature>
<reference evidence="4" key="1">
    <citation type="submission" date="2015-06" db="EMBL/GenBank/DDBJ databases">
        <title>Expansion of signal transduction pathways in fungi by whole-genome duplication.</title>
        <authorList>
            <consortium name="DOE Joint Genome Institute"/>
            <person name="Corrochano L.M."/>
            <person name="Kuo A."/>
            <person name="Marcet-Houben M."/>
            <person name="Polaino S."/>
            <person name="Salamov A."/>
            <person name="Villalobos J.M."/>
            <person name="Alvarez M.I."/>
            <person name="Avalos J."/>
            <person name="Benito E.P."/>
            <person name="Benoit I."/>
            <person name="Burger G."/>
            <person name="Camino L.P."/>
            <person name="Canovas D."/>
            <person name="Cerda-Olmedo E."/>
            <person name="Cheng J.-F."/>
            <person name="Dominguez A."/>
            <person name="Elias M."/>
            <person name="Eslava A.P."/>
            <person name="Glaser F."/>
            <person name="Grimwood J."/>
            <person name="Gutierrez G."/>
            <person name="Heitman J."/>
            <person name="Henrissat B."/>
            <person name="Iturriaga E.A."/>
            <person name="Lang B.F."/>
            <person name="Lavin J.L."/>
            <person name="Lee S."/>
            <person name="Li W."/>
            <person name="Lindquist E."/>
            <person name="Lopez-Garcia S."/>
            <person name="Luque E.M."/>
            <person name="Marcos A.T."/>
            <person name="Martin J."/>
            <person name="McCluskey K."/>
            <person name="Medina H.R."/>
            <person name="Miralles-Duran A."/>
            <person name="Miyazaki A."/>
            <person name="Munoz-Torres E."/>
            <person name="Oguiza J.A."/>
            <person name="Ohm R."/>
            <person name="Olmedo M."/>
            <person name="Orejas M."/>
            <person name="Ortiz-Castellanos L."/>
            <person name="Pisabarro A.G."/>
            <person name="Rodriguez-Romero J."/>
            <person name="Ruiz-Herrera J."/>
            <person name="Ruiz-Vazquez R."/>
            <person name="Sanz C."/>
            <person name="Schackwitz W."/>
            <person name="Schmutz J."/>
            <person name="Shahriari M."/>
            <person name="Shelest E."/>
            <person name="Silva-Franco F."/>
            <person name="Soanes D."/>
            <person name="Syed K."/>
            <person name="Tagua V.G."/>
            <person name="Talbot N.J."/>
            <person name="Thon M."/>
            <person name="De vries R.P."/>
            <person name="Wiebenga A."/>
            <person name="Yadav J.S."/>
            <person name="Braun E.L."/>
            <person name="Baker S."/>
            <person name="Garre V."/>
            <person name="Horwitz B."/>
            <person name="Torres-Martinez S."/>
            <person name="Idnurm A."/>
            <person name="Herrera-Estrella A."/>
            <person name="Gabaldon T."/>
            <person name="Grigoriev I.V."/>
        </authorList>
    </citation>
    <scope>NUCLEOTIDE SEQUENCE [LARGE SCALE GENOMIC DNA]</scope>
    <source>
        <strain evidence="4">NRRL 1555(-)</strain>
    </source>
</reference>
<dbReference type="RefSeq" id="XP_018296986.1">
    <property type="nucleotide sequence ID" value="XM_018440946.1"/>
</dbReference>
<evidence type="ECO:0000256" key="1">
    <source>
        <dbReference type="SAM" id="Phobius"/>
    </source>
</evidence>
<evidence type="ECO:0000313" key="3">
    <source>
        <dbReference type="EMBL" id="OAD78946.1"/>
    </source>
</evidence>
<feature type="chain" id="PRO_5007891366" description="Extracellular membrane protein CFEM domain-containing protein" evidence="2">
    <location>
        <begin position="28"/>
        <end position="175"/>
    </location>
</feature>
<name>A0A167Q2E5_PHYB8</name>
<keyword evidence="2" id="KW-0732">Signal</keyword>
<keyword evidence="4" id="KW-1185">Reference proteome</keyword>
<dbReference type="OrthoDB" id="2507140at2759"/>
<sequence>MSLQSTRALFILSFVVALVFGIQCVKAAVGCAAEANFQGCKSIEETQLKSCGPSDYACQCAAQKLIQQCYNLCPTYASDASIQQGTVDGICAAVPVTTTTTVILPTSSVAPVVLPSVIRPSSSSFVSIKPAAPTASASHPATSSGSQSRATFKTLTLVAGIGLGLSVGLGWVGLN</sequence>
<feature type="transmembrane region" description="Helical" evidence="1">
    <location>
        <begin position="155"/>
        <end position="174"/>
    </location>
</feature>
<dbReference type="GeneID" id="29001852"/>
<dbReference type="AlphaFoldDB" id="A0A167Q2E5"/>
<evidence type="ECO:0000256" key="2">
    <source>
        <dbReference type="SAM" id="SignalP"/>
    </source>
</evidence>
<accession>A0A167Q2E5</accession>